<protein>
    <recommendedName>
        <fullName evidence="1">non-specific serine/threonine protein kinase</fullName>
        <ecNumber evidence="1">2.7.11.1</ecNumber>
    </recommendedName>
</protein>
<keyword evidence="5" id="KW-0418">Kinase</keyword>
<dbReference type="SUPFAM" id="SSF56112">
    <property type="entry name" value="Protein kinase-like (PK-like)"/>
    <property type="match status" value="1"/>
</dbReference>
<evidence type="ECO:0000256" key="8">
    <source>
        <dbReference type="ARBA" id="ARBA00048679"/>
    </source>
</evidence>
<keyword evidence="4" id="KW-0547">Nucleotide-binding</keyword>
<dbReference type="FunFam" id="1.10.510.10:FF:001023">
    <property type="entry name" value="Os07g0541700 protein"/>
    <property type="match status" value="1"/>
</dbReference>
<dbReference type="PROSITE" id="PS50011">
    <property type="entry name" value="PROTEIN_KINASE_DOM"/>
    <property type="match status" value="1"/>
</dbReference>
<feature type="domain" description="Protein kinase" evidence="9">
    <location>
        <begin position="44"/>
        <end position="329"/>
    </location>
</feature>
<comment type="catalytic activity">
    <reaction evidence="7">
        <text>L-threonyl-[protein] + ATP = O-phospho-L-threonyl-[protein] + ADP + H(+)</text>
        <dbReference type="Rhea" id="RHEA:46608"/>
        <dbReference type="Rhea" id="RHEA-COMP:11060"/>
        <dbReference type="Rhea" id="RHEA-COMP:11605"/>
        <dbReference type="ChEBI" id="CHEBI:15378"/>
        <dbReference type="ChEBI" id="CHEBI:30013"/>
        <dbReference type="ChEBI" id="CHEBI:30616"/>
        <dbReference type="ChEBI" id="CHEBI:61977"/>
        <dbReference type="ChEBI" id="CHEBI:456216"/>
        <dbReference type="EC" id="2.7.11.1"/>
    </reaction>
</comment>
<dbReference type="PANTHER" id="PTHR45707">
    <property type="entry name" value="C2 CALCIUM/LIPID-BINDING PLANT PHOSPHORIBOSYLTRANSFERASE FAMILY PROTEIN"/>
    <property type="match status" value="1"/>
</dbReference>
<evidence type="ECO:0000313" key="11">
    <source>
        <dbReference type="Proteomes" id="UP001497457"/>
    </source>
</evidence>
<evidence type="ECO:0000256" key="6">
    <source>
        <dbReference type="ARBA" id="ARBA00022840"/>
    </source>
</evidence>
<dbReference type="InterPro" id="IPR011009">
    <property type="entry name" value="Kinase-like_dom_sf"/>
</dbReference>
<dbReference type="GO" id="GO:0004674">
    <property type="term" value="F:protein serine/threonine kinase activity"/>
    <property type="evidence" value="ECO:0007669"/>
    <property type="project" value="UniProtKB-KW"/>
</dbReference>
<proteinExistence type="predicted"/>
<reference evidence="11" key="1">
    <citation type="submission" date="2024-06" db="EMBL/GenBank/DDBJ databases">
        <authorList>
            <person name="Ryan C."/>
        </authorList>
    </citation>
    <scope>NUCLEOTIDE SEQUENCE [LARGE SCALE GENOMIC DNA]</scope>
</reference>
<dbReference type="Gene3D" id="1.10.510.10">
    <property type="entry name" value="Transferase(Phosphotransferase) domain 1"/>
    <property type="match status" value="1"/>
</dbReference>
<reference evidence="10 11" key="2">
    <citation type="submission" date="2024-10" db="EMBL/GenBank/DDBJ databases">
        <authorList>
            <person name="Ryan C."/>
        </authorList>
    </citation>
    <scope>NUCLEOTIDE SEQUENCE [LARGE SCALE GENOMIC DNA]</scope>
</reference>
<evidence type="ECO:0000259" key="9">
    <source>
        <dbReference type="PROSITE" id="PS50011"/>
    </source>
</evidence>
<accession>A0ABC9AGR0</accession>
<comment type="catalytic activity">
    <reaction evidence="8">
        <text>L-seryl-[protein] + ATP = O-phospho-L-seryl-[protein] + ADP + H(+)</text>
        <dbReference type="Rhea" id="RHEA:17989"/>
        <dbReference type="Rhea" id="RHEA-COMP:9863"/>
        <dbReference type="Rhea" id="RHEA-COMP:11604"/>
        <dbReference type="ChEBI" id="CHEBI:15378"/>
        <dbReference type="ChEBI" id="CHEBI:29999"/>
        <dbReference type="ChEBI" id="CHEBI:30616"/>
        <dbReference type="ChEBI" id="CHEBI:83421"/>
        <dbReference type="ChEBI" id="CHEBI:456216"/>
        <dbReference type="EC" id="2.7.11.1"/>
    </reaction>
</comment>
<dbReference type="EMBL" id="OZ075130">
    <property type="protein sequence ID" value="CAL4975672.1"/>
    <property type="molecule type" value="Genomic_DNA"/>
</dbReference>
<evidence type="ECO:0000256" key="1">
    <source>
        <dbReference type="ARBA" id="ARBA00012513"/>
    </source>
</evidence>
<dbReference type="Pfam" id="PF00069">
    <property type="entry name" value="Pkinase"/>
    <property type="match status" value="1"/>
</dbReference>
<keyword evidence="6" id="KW-0067">ATP-binding</keyword>
<gene>
    <name evidence="10" type="ORF">URODEC1_LOCUS53278</name>
</gene>
<evidence type="ECO:0000256" key="3">
    <source>
        <dbReference type="ARBA" id="ARBA00022679"/>
    </source>
</evidence>
<keyword evidence="2" id="KW-0723">Serine/threonine-protein kinase</keyword>
<dbReference type="InterPro" id="IPR008271">
    <property type="entry name" value="Ser/Thr_kinase_AS"/>
</dbReference>
<dbReference type="AlphaFoldDB" id="A0ABC9AGR0"/>
<dbReference type="InterPro" id="IPR000719">
    <property type="entry name" value="Prot_kinase_dom"/>
</dbReference>
<evidence type="ECO:0000256" key="4">
    <source>
        <dbReference type="ARBA" id="ARBA00022741"/>
    </source>
</evidence>
<sequence length="364" mass="41014">MRPTITEIVDKLNKINIADCSSIDQLYRTREFTLKFLKHITKDFAKQNIVGHGGYGVIYKGVLDNGEEVAVEKLRQNLLIDDEQFNNELNNLMRVQHKNIVRLVGYCNHTEQTFVEYNGKLVAASVEQKALCLEYLQGGSLDRHLSDGACRLDWGTCYKIIKGICEGLYYLHNGSDHPIIYHLDLKPSNILLDKDMTPKIGDFGLSKLFDSVQTYWTQSEYVKGTLGYMPPEYINGQSISPKFDVFSLGVMIIQMMAGKQGYFDCADTPPKKIIKLVCGNWQKRLQATKTSCHASQEVRTCIEMALRCVKADRAQRPTITAIVSELSNIGTAESSPVGQVYILTARAVHDIFYSYSIICLVSVN</sequence>
<evidence type="ECO:0000313" key="10">
    <source>
        <dbReference type="EMBL" id="CAL4975672.1"/>
    </source>
</evidence>
<keyword evidence="3" id="KW-0808">Transferase</keyword>
<name>A0ABC9AGR0_9POAL</name>
<evidence type="ECO:0000256" key="7">
    <source>
        <dbReference type="ARBA" id="ARBA00047899"/>
    </source>
</evidence>
<dbReference type="FunFam" id="3.30.200.20:FF:000465">
    <property type="entry name" value="Cysteine-rich receptor-like protein kinase 6"/>
    <property type="match status" value="1"/>
</dbReference>
<dbReference type="PIRSF" id="PIRSF000654">
    <property type="entry name" value="Integrin-linked_kinase"/>
    <property type="match status" value="1"/>
</dbReference>
<dbReference type="EC" id="2.7.11.1" evidence="1"/>
<evidence type="ECO:0000256" key="2">
    <source>
        <dbReference type="ARBA" id="ARBA00022527"/>
    </source>
</evidence>
<evidence type="ECO:0000256" key="5">
    <source>
        <dbReference type="ARBA" id="ARBA00022777"/>
    </source>
</evidence>
<dbReference type="PANTHER" id="PTHR45707:SF56">
    <property type="entry name" value="OS11G0608700 PROTEIN"/>
    <property type="match status" value="1"/>
</dbReference>
<dbReference type="Gene3D" id="3.30.200.20">
    <property type="entry name" value="Phosphorylase Kinase, domain 1"/>
    <property type="match status" value="1"/>
</dbReference>
<dbReference type="GO" id="GO:0005524">
    <property type="term" value="F:ATP binding"/>
    <property type="evidence" value="ECO:0007669"/>
    <property type="project" value="UniProtKB-KW"/>
</dbReference>
<dbReference type="PROSITE" id="PS00108">
    <property type="entry name" value="PROTEIN_KINASE_ST"/>
    <property type="match status" value="1"/>
</dbReference>
<dbReference type="Proteomes" id="UP001497457">
    <property type="component" value="Chromosome 20rd"/>
</dbReference>
<dbReference type="SMART" id="SM00220">
    <property type="entry name" value="S_TKc"/>
    <property type="match status" value="1"/>
</dbReference>
<keyword evidence="11" id="KW-1185">Reference proteome</keyword>
<organism evidence="10 11">
    <name type="scientific">Urochloa decumbens</name>
    <dbReference type="NCBI Taxonomy" id="240449"/>
    <lineage>
        <taxon>Eukaryota</taxon>
        <taxon>Viridiplantae</taxon>
        <taxon>Streptophyta</taxon>
        <taxon>Embryophyta</taxon>
        <taxon>Tracheophyta</taxon>
        <taxon>Spermatophyta</taxon>
        <taxon>Magnoliopsida</taxon>
        <taxon>Liliopsida</taxon>
        <taxon>Poales</taxon>
        <taxon>Poaceae</taxon>
        <taxon>PACMAD clade</taxon>
        <taxon>Panicoideae</taxon>
        <taxon>Panicodae</taxon>
        <taxon>Paniceae</taxon>
        <taxon>Melinidinae</taxon>
        <taxon>Urochloa</taxon>
    </lineage>
</organism>